<dbReference type="InterPro" id="IPR001279">
    <property type="entry name" value="Metallo-B-lactamas"/>
</dbReference>
<dbReference type="EMBL" id="BAABJP010000001">
    <property type="protein sequence ID" value="GAA5145342.1"/>
    <property type="molecule type" value="Genomic_DNA"/>
</dbReference>
<dbReference type="PANTHER" id="PTHR42773">
    <property type="entry name" value="METALLO-BETA-LACTAMASE-RELATED"/>
    <property type="match status" value="1"/>
</dbReference>
<name>A0ABP9PEK9_9PSEU</name>
<dbReference type="Pfam" id="PF13370">
    <property type="entry name" value="Fer4_13"/>
    <property type="match status" value="1"/>
</dbReference>
<comment type="caution">
    <text evidence="2">The sequence shown here is derived from an EMBL/GenBank/DDBJ whole genome shotgun (WGS) entry which is preliminary data.</text>
</comment>
<keyword evidence="3" id="KW-1185">Reference proteome</keyword>
<organism evidence="2 3">
    <name type="scientific">Pseudonocardia eucalypti</name>
    <dbReference type="NCBI Taxonomy" id="648755"/>
    <lineage>
        <taxon>Bacteria</taxon>
        <taxon>Bacillati</taxon>
        <taxon>Actinomycetota</taxon>
        <taxon>Actinomycetes</taxon>
        <taxon>Pseudonocardiales</taxon>
        <taxon>Pseudonocardiaceae</taxon>
        <taxon>Pseudonocardia</taxon>
    </lineage>
</organism>
<dbReference type="Pfam" id="PF00753">
    <property type="entry name" value="Lactamase_B"/>
    <property type="match status" value="1"/>
</dbReference>
<proteinExistence type="predicted"/>
<evidence type="ECO:0000313" key="3">
    <source>
        <dbReference type="Proteomes" id="UP001428817"/>
    </source>
</evidence>
<dbReference type="SMART" id="SM00849">
    <property type="entry name" value="Lactamase_B"/>
    <property type="match status" value="1"/>
</dbReference>
<gene>
    <name evidence="2" type="ORF">GCM10023321_03070</name>
</gene>
<sequence length="289" mass="31682">MENGWYVDGRCFNCDVARQLAPGLIAEVNGRSEVVRQPRDEAEVAAVRAAAFACPTRSIRLADKRLDPAWDPFPVALDETVMLCGHNSSHTAGANAYLVRRPGGLLMVDTPRWSEPLAARYAEFGPVTHVLLTHADHAAHGRRYADRFGARLCIHQGDLDSAPDADLVPSGTAPVRIVDGVYAHPLPGHTEGSMLYLVDDRYCFTGDSLYWSRADDDLAVADAVTWYSITEQAASLARVAGELRFEWLLPGHGGRIRLPAEEMARRMRALAGRVAGLAPRPVDFTAVRW</sequence>
<dbReference type="InterPro" id="IPR036866">
    <property type="entry name" value="RibonucZ/Hydroxyglut_hydro"/>
</dbReference>
<evidence type="ECO:0000313" key="2">
    <source>
        <dbReference type="EMBL" id="GAA5145342.1"/>
    </source>
</evidence>
<evidence type="ECO:0000259" key="1">
    <source>
        <dbReference type="SMART" id="SM00849"/>
    </source>
</evidence>
<dbReference type="Gene3D" id="3.60.15.10">
    <property type="entry name" value="Ribonuclease Z/Hydroxyacylglutathione hydrolase-like"/>
    <property type="match status" value="1"/>
</dbReference>
<reference evidence="3" key="1">
    <citation type="journal article" date="2019" name="Int. J. Syst. Evol. Microbiol.">
        <title>The Global Catalogue of Microorganisms (GCM) 10K type strain sequencing project: providing services to taxonomists for standard genome sequencing and annotation.</title>
        <authorList>
            <consortium name="The Broad Institute Genomics Platform"/>
            <consortium name="The Broad Institute Genome Sequencing Center for Infectious Disease"/>
            <person name="Wu L."/>
            <person name="Ma J."/>
        </authorList>
    </citation>
    <scope>NUCLEOTIDE SEQUENCE [LARGE SCALE GENOMIC DNA]</scope>
    <source>
        <strain evidence="3">JCM 18303</strain>
    </source>
</reference>
<dbReference type="Proteomes" id="UP001428817">
    <property type="component" value="Unassembled WGS sequence"/>
</dbReference>
<dbReference type="SUPFAM" id="SSF56281">
    <property type="entry name" value="Metallo-hydrolase/oxidoreductase"/>
    <property type="match status" value="1"/>
</dbReference>
<protein>
    <submittedName>
        <fullName evidence="2">MBL fold metallo-hydrolase</fullName>
    </submittedName>
</protein>
<accession>A0ABP9PEK9</accession>
<dbReference type="PANTHER" id="PTHR42773:SF1">
    <property type="entry name" value="METALLO-BETA-LACTAMASE FAMILY PROTEIN"/>
    <property type="match status" value="1"/>
</dbReference>
<dbReference type="RefSeq" id="WP_185058585.1">
    <property type="nucleotide sequence ID" value="NZ_BAABJP010000001.1"/>
</dbReference>
<feature type="domain" description="Metallo-beta-lactamase" evidence="1">
    <location>
        <begin position="93"/>
        <end position="252"/>
    </location>
</feature>